<organism evidence="2 3">
    <name type="scientific">Amycolatopsis pigmentata</name>
    <dbReference type="NCBI Taxonomy" id="450801"/>
    <lineage>
        <taxon>Bacteria</taxon>
        <taxon>Bacillati</taxon>
        <taxon>Actinomycetota</taxon>
        <taxon>Actinomycetes</taxon>
        <taxon>Pseudonocardiales</taxon>
        <taxon>Pseudonocardiaceae</taxon>
        <taxon>Amycolatopsis</taxon>
    </lineage>
</organism>
<comment type="caution">
    <text evidence="2">The sequence shown here is derived from an EMBL/GenBank/DDBJ whole genome shotgun (WGS) entry which is preliminary data.</text>
</comment>
<feature type="region of interest" description="Disordered" evidence="1">
    <location>
        <begin position="87"/>
        <end position="107"/>
    </location>
</feature>
<accession>A0ABW5G2V0</accession>
<gene>
    <name evidence="2" type="ORF">ACFSXZ_35460</name>
</gene>
<protein>
    <submittedName>
        <fullName evidence="2">Uncharacterized protein</fullName>
    </submittedName>
</protein>
<dbReference type="Proteomes" id="UP001597417">
    <property type="component" value="Unassembled WGS sequence"/>
</dbReference>
<dbReference type="EMBL" id="JBHUKR010000022">
    <property type="protein sequence ID" value="MFD2421643.1"/>
    <property type="molecule type" value="Genomic_DNA"/>
</dbReference>
<name>A0ABW5G2V0_9PSEU</name>
<evidence type="ECO:0000313" key="2">
    <source>
        <dbReference type="EMBL" id="MFD2421643.1"/>
    </source>
</evidence>
<feature type="compositionally biased region" description="Basic residues" evidence="1">
    <location>
        <begin position="9"/>
        <end position="20"/>
    </location>
</feature>
<feature type="region of interest" description="Disordered" evidence="1">
    <location>
        <begin position="49"/>
        <end position="71"/>
    </location>
</feature>
<sequence>MKPYDRRTRTYRPPHQHATPRRMTPEQRHQLAELLEQLATDVRAGIATTAGVSVQPAQRIDRTDPRSPTEPGAIVYLGITVDSPSLERARGIEQLQRGERENSEDQT</sequence>
<reference evidence="3" key="1">
    <citation type="journal article" date="2019" name="Int. J. Syst. Evol. Microbiol.">
        <title>The Global Catalogue of Microorganisms (GCM) 10K type strain sequencing project: providing services to taxonomists for standard genome sequencing and annotation.</title>
        <authorList>
            <consortium name="The Broad Institute Genomics Platform"/>
            <consortium name="The Broad Institute Genome Sequencing Center for Infectious Disease"/>
            <person name="Wu L."/>
            <person name="Ma J."/>
        </authorList>
    </citation>
    <scope>NUCLEOTIDE SEQUENCE [LARGE SCALE GENOMIC DNA]</scope>
    <source>
        <strain evidence="3">CGMCC 4.7645</strain>
    </source>
</reference>
<proteinExistence type="predicted"/>
<feature type="region of interest" description="Disordered" evidence="1">
    <location>
        <begin position="1"/>
        <end position="27"/>
    </location>
</feature>
<evidence type="ECO:0000313" key="3">
    <source>
        <dbReference type="Proteomes" id="UP001597417"/>
    </source>
</evidence>
<keyword evidence="3" id="KW-1185">Reference proteome</keyword>
<evidence type="ECO:0000256" key="1">
    <source>
        <dbReference type="SAM" id="MobiDB-lite"/>
    </source>
</evidence>
<dbReference type="RefSeq" id="WP_378270338.1">
    <property type="nucleotide sequence ID" value="NZ_JBHUKR010000022.1"/>
</dbReference>